<reference evidence="2 3" key="1">
    <citation type="submission" date="2016-10" db="EMBL/GenBank/DDBJ databases">
        <authorList>
            <person name="de Groot N.N."/>
        </authorList>
    </citation>
    <scope>NUCLEOTIDE SEQUENCE [LARGE SCALE GENOMIC DNA]</scope>
    <source>
        <strain evidence="2 3">DSM 45434</strain>
    </source>
</reference>
<evidence type="ECO:0000313" key="3">
    <source>
        <dbReference type="Proteomes" id="UP000182237"/>
    </source>
</evidence>
<sequence>MVRVTYPHRFHKRAWVRACAAAAALPVAMTLAVSAPAVAAESGEVVRVLDVAGVDELEVAAGQTVVFDSGQGRTFSIPESDAPALPAGWSVIRGEDTLRVTASATAAPDEFAVVEVEEATGETDTLRIVVEGTPDEADRALESSSSTWIDRLADRVASFFGA</sequence>
<feature type="signal peptide" evidence="1">
    <location>
        <begin position="1"/>
        <end position="39"/>
    </location>
</feature>
<gene>
    <name evidence="2" type="ORF">SAMN04488539_2033</name>
</gene>
<accession>A0A1H1TNV1</accession>
<dbReference type="eggNOG" id="ENOG5032934">
    <property type="taxonomic scope" value="Bacteria"/>
</dbReference>
<keyword evidence="3" id="KW-1185">Reference proteome</keyword>
<name>A0A1H1TNV1_9CORY</name>
<proteinExistence type="predicted"/>
<dbReference type="Proteomes" id="UP000182237">
    <property type="component" value="Chromosome I"/>
</dbReference>
<dbReference type="STRING" id="1203190.GCA_000312345_00898"/>
<evidence type="ECO:0000313" key="2">
    <source>
        <dbReference type="EMBL" id="SDS61822.1"/>
    </source>
</evidence>
<keyword evidence="1" id="KW-0732">Signal</keyword>
<dbReference type="EMBL" id="LT629765">
    <property type="protein sequence ID" value="SDS61822.1"/>
    <property type="molecule type" value="Genomic_DNA"/>
</dbReference>
<feature type="chain" id="PRO_5009261393" evidence="1">
    <location>
        <begin position="40"/>
        <end position="162"/>
    </location>
</feature>
<dbReference type="AlphaFoldDB" id="A0A1H1TNV1"/>
<protein>
    <submittedName>
        <fullName evidence="2">Uncharacterized protein</fullName>
    </submittedName>
</protein>
<organism evidence="2 3">
    <name type="scientific">Corynebacterium timonense</name>
    <dbReference type="NCBI Taxonomy" id="441500"/>
    <lineage>
        <taxon>Bacteria</taxon>
        <taxon>Bacillati</taxon>
        <taxon>Actinomycetota</taxon>
        <taxon>Actinomycetes</taxon>
        <taxon>Mycobacteriales</taxon>
        <taxon>Corynebacteriaceae</taxon>
        <taxon>Corynebacterium</taxon>
    </lineage>
</organism>
<evidence type="ECO:0000256" key="1">
    <source>
        <dbReference type="SAM" id="SignalP"/>
    </source>
</evidence>